<dbReference type="PROSITE" id="PS00108">
    <property type="entry name" value="PROTEIN_KINASE_ST"/>
    <property type="match status" value="1"/>
</dbReference>
<dbReference type="InterPro" id="IPR017441">
    <property type="entry name" value="Protein_kinase_ATP_BS"/>
</dbReference>
<keyword evidence="4" id="KW-0418">Kinase</keyword>
<dbReference type="InterPro" id="IPR011009">
    <property type="entry name" value="Kinase-like_dom_sf"/>
</dbReference>
<dbReference type="Pfam" id="PF00069">
    <property type="entry name" value="Pkinase"/>
    <property type="match status" value="1"/>
</dbReference>
<organism evidence="6 7">
    <name type="scientific">Tritrichomonas musculus</name>
    <dbReference type="NCBI Taxonomy" id="1915356"/>
    <lineage>
        <taxon>Eukaryota</taxon>
        <taxon>Metamonada</taxon>
        <taxon>Parabasalia</taxon>
        <taxon>Tritrichomonadida</taxon>
        <taxon>Tritrichomonadidae</taxon>
        <taxon>Tritrichomonas</taxon>
    </lineage>
</organism>
<feature type="binding site" evidence="3">
    <location>
        <position position="43"/>
    </location>
    <ligand>
        <name>ATP</name>
        <dbReference type="ChEBI" id="CHEBI:30616"/>
    </ligand>
</feature>
<feature type="domain" description="Protein kinase" evidence="5">
    <location>
        <begin position="13"/>
        <end position="295"/>
    </location>
</feature>
<comment type="similarity">
    <text evidence="4">Belongs to the protein kinase superfamily.</text>
</comment>
<evidence type="ECO:0000256" key="3">
    <source>
        <dbReference type="PROSITE-ProRule" id="PRU10141"/>
    </source>
</evidence>
<dbReference type="Gene3D" id="1.10.510.10">
    <property type="entry name" value="Transferase(Phosphotransferase) domain 1"/>
    <property type="match status" value="1"/>
</dbReference>
<keyword evidence="7" id="KW-1185">Reference proteome</keyword>
<keyword evidence="4" id="KW-0808">Transferase</keyword>
<dbReference type="SMART" id="SM00220">
    <property type="entry name" value="S_TKc"/>
    <property type="match status" value="1"/>
</dbReference>
<evidence type="ECO:0000313" key="7">
    <source>
        <dbReference type="Proteomes" id="UP001470230"/>
    </source>
</evidence>
<dbReference type="Proteomes" id="UP001470230">
    <property type="component" value="Unassembled WGS sequence"/>
</dbReference>
<evidence type="ECO:0000256" key="2">
    <source>
        <dbReference type="ARBA" id="ARBA00022840"/>
    </source>
</evidence>
<sequence length="313" mass="36179">MKVLDTAIIDQLLTKKTLIGEGATSTVYKVINCFSHKGFLVLKILKGVLFRKNDLTEAVNEDEKSVWKEEEDDETKKEEEIDFDKVKNLYSEYEILFQLSHPNIVKAYGFYLGDKTHNPALLLEYCKFNLDKVIKMKALKDFELVGVIYEICSAMKYVHAHKIIHRDLKMTNILVNLQKHVKICDFGIAKSIDMTTYTSMTHGVGTLFFMAPELLNGNQKYDEKVDVYSFGIIMYFIVTKGELPDYNQAGYESFEIPKKVNKLCQKIIKSCWSKDPKRRPSFDMILQEIVRNNFMLINGIESNITQLKEHLGI</sequence>
<dbReference type="EMBL" id="JAPFFF010000024">
    <property type="protein sequence ID" value="KAK8850059.1"/>
    <property type="molecule type" value="Genomic_DNA"/>
</dbReference>
<dbReference type="InterPro" id="IPR050167">
    <property type="entry name" value="Ser_Thr_protein_kinase"/>
</dbReference>
<dbReference type="PROSITE" id="PS00107">
    <property type="entry name" value="PROTEIN_KINASE_ATP"/>
    <property type="match status" value="1"/>
</dbReference>
<dbReference type="SUPFAM" id="SSF56112">
    <property type="entry name" value="Protein kinase-like (PK-like)"/>
    <property type="match status" value="1"/>
</dbReference>
<dbReference type="InterPro" id="IPR008271">
    <property type="entry name" value="Ser/Thr_kinase_AS"/>
</dbReference>
<evidence type="ECO:0000256" key="1">
    <source>
        <dbReference type="ARBA" id="ARBA00022741"/>
    </source>
</evidence>
<dbReference type="PROSITE" id="PS50011">
    <property type="entry name" value="PROTEIN_KINASE_DOM"/>
    <property type="match status" value="1"/>
</dbReference>
<evidence type="ECO:0000256" key="4">
    <source>
        <dbReference type="RuleBase" id="RU000304"/>
    </source>
</evidence>
<evidence type="ECO:0000313" key="6">
    <source>
        <dbReference type="EMBL" id="KAK8850059.1"/>
    </source>
</evidence>
<keyword evidence="1 3" id="KW-0547">Nucleotide-binding</keyword>
<dbReference type="PANTHER" id="PTHR23257">
    <property type="entry name" value="SERINE-THREONINE PROTEIN KINASE"/>
    <property type="match status" value="1"/>
</dbReference>
<evidence type="ECO:0000259" key="5">
    <source>
        <dbReference type="PROSITE" id="PS50011"/>
    </source>
</evidence>
<dbReference type="InterPro" id="IPR000719">
    <property type="entry name" value="Prot_kinase_dom"/>
</dbReference>
<accession>A0ABR2HNY7</accession>
<protein>
    <recommendedName>
        <fullName evidence="5">Protein kinase domain-containing protein</fullName>
    </recommendedName>
</protein>
<reference evidence="6 7" key="1">
    <citation type="submission" date="2024-04" db="EMBL/GenBank/DDBJ databases">
        <title>Tritrichomonas musculus Genome.</title>
        <authorList>
            <person name="Alves-Ferreira E."/>
            <person name="Grigg M."/>
            <person name="Lorenzi H."/>
            <person name="Galac M."/>
        </authorList>
    </citation>
    <scope>NUCLEOTIDE SEQUENCE [LARGE SCALE GENOMIC DNA]</scope>
    <source>
        <strain evidence="6 7">EAF2021</strain>
    </source>
</reference>
<gene>
    <name evidence="6" type="ORF">M9Y10_018170</name>
</gene>
<proteinExistence type="inferred from homology"/>
<keyword evidence="4" id="KW-0723">Serine/threonine-protein kinase</keyword>
<name>A0ABR2HNY7_9EUKA</name>
<keyword evidence="2 3" id="KW-0067">ATP-binding</keyword>
<dbReference type="Gene3D" id="3.30.200.20">
    <property type="entry name" value="Phosphorylase Kinase, domain 1"/>
    <property type="match status" value="1"/>
</dbReference>
<comment type="caution">
    <text evidence="6">The sequence shown here is derived from an EMBL/GenBank/DDBJ whole genome shotgun (WGS) entry which is preliminary data.</text>
</comment>